<gene>
    <name evidence="2" type="ORF">SORBI_3008G106301</name>
</gene>
<dbReference type="Proteomes" id="UP000000768">
    <property type="component" value="Chromosome 8"/>
</dbReference>
<dbReference type="Gramene" id="OQU79181">
    <property type="protein sequence ID" value="OQU79181"/>
    <property type="gene ID" value="SORBI_3008G106301"/>
</dbReference>
<keyword evidence="3" id="KW-1185">Reference proteome</keyword>
<protein>
    <submittedName>
        <fullName evidence="2">Uncharacterized protein</fullName>
    </submittedName>
</protein>
<organism evidence="2 3">
    <name type="scientific">Sorghum bicolor</name>
    <name type="common">Sorghum</name>
    <name type="synonym">Sorghum vulgare</name>
    <dbReference type="NCBI Taxonomy" id="4558"/>
    <lineage>
        <taxon>Eukaryota</taxon>
        <taxon>Viridiplantae</taxon>
        <taxon>Streptophyta</taxon>
        <taxon>Embryophyta</taxon>
        <taxon>Tracheophyta</taxon>
        <taxon>Spermatophyta</taxon>
        <taxon>Magnoliopsida</taxon>
        <taxon>Liliopsida</taxon>
        <taxon>Poales</taxon>
        <taxon>Poaceae</taxon>
        <taxon>PACMAD clade</taxon>
        <taxon>Panicoideae</taxon>
        <taxon>Andropogonodae</taxon>
        <taxon>Andropogoneae</taxon>
        <taxon>Sorghinae</taxon>
        <taxon>Sorghum</taxon>
    </lineage>
</organism>
<proteinExistence type="predicted"/>
<name>A0A1Z5R6W3_SORBI</name>
<evidence type="ECO:0000313" key="2">
    <source>
        <dbReference type="EMBL" id="OQU79181.1"/>
    </source>
</evidence>
<evidence type="ECO:0000256" key="1">
    <source>
        <dbReference type="SAM" id="MobiDB-lite"/>
    </source>
</evidence>
<feature type="region of interest" description="Disordered" evidence="1">
    <location>
        <begin position="57"/>
        <end position="82"/>
    </location>
</feature>
<sequence>MFASRPVVRPLEVAAPADLAQQPPGVLMKDRPRIARTPSGLGLHVLQLLLAAISESCPPPSTSPASQPSGCRPCSEKKDAGHVQKKCANVCCARDCSRKLQM</sequence>
<accession>A0A1Z5R6W3</accession>
<dbReference type="AlphaFoldDB" id="A0A1Z5R6W3"/>
<reference evidence="3" key="2">
    <citation type="journal article" date="2018" name="Plant J.">
        <title>The Sorghum bicolor reference genome: improved assembly, gene annotations, a transcriptome atlas, and signatures of genome organization.</title>
        <authorList>
            <person name="McCormick R.F."/>
            <person name="Truong S.K."/>
            <person name="Sreedasyam A."/>
            <person name="Jenkins J."/>
            <person name="Shu S."/>
            <person name="Sims D."/>
            <person name="Kennedy M."/>
            <person name="Amirebrahimi M."/>
            <person name="Weers B.D."/>
            <person name="McKinley B."/>
            <person name="Mattison A."/>
            <person name="Morishige D.T."/>
            <person name="Grimwood J."/>
            <person name="Schmutz J."/>
            <person name="Mullet J.E."/>
        </authorList>
    </citation>
    <scope>NUCLEOTIDE SEQUENCE [LARGE SCALE GENOMIC DNA]</scope>
    <source>
        <strain evidence="3">cv. BTx623</strain>
    </source>
</reference>
<dbReference type="EMBL" id="CM000767">
    <property type="protein sequence ID" value="OQU79181.1"/>
    <property type="molecule type" value="Genomic_DNA"/>
</dbReference>
<dbReference type="InParanoid" id="A0A1Z5R6W3"/>
<reference evidence="2 3" key="1">
    <citation type="journal article" date="2009" name="Nature">
        <title>The Sorghum bicolor genome and the diversification of grasses.</title>
        <authorList>
            <person name="Paterson A.H."/>
            <person name="Bowers J.E."/>
            <person name="Bruggmann R."/>
            <person name="Dubchak I."/>
            <person name="Grimwood J."/>
            <person name="Gundlach H."/>
            <person name="Haberer G."/>
            <person name="Hellsten U."/>
            <person name="Mitros T."/>
            <person name="Poliakov A."/>
            <person name="Schmutz J."/>
            <person name="Spannagl M."/>
            <person name="Tang H."/>
            <person name="Wang X."/>
            <person name="Wicker T."/>
            <person name="Bharti A.K."/>
            <person name="Chapman J."/>
            <person name="Feltus F.A."/>
            <person name="Gowik U."/>
            <person name="Grigoriev I.V."/>
            <person name="Lyons E."/>
            <person name="Maher C.A."/>
            <person name="Martis M."/>
            <person name="Narechania A."/>
            <person name="Otillar R.P."/>
            <person name="Penning B.W."/>
            <person name="Salamov A.A."/>
            <person name="Wang Y."/>
            <person name="Zhang L."/>
            <person name="Carpita N.C."/>
            <person name="Freeling M."/>
            <person name="Gingle A.R."/>
            <person name="Hash C.T."/>
            <person name="Keller B."/>
            <person name="Klein P."/>
            <person name="Kresovich S."/>
            <person name="McCann M.C."/>
            <person name="Ming R."/>
            <person name="Peterson D.G."/>
            <person name="Mehboob-ur-Rahman"/>
            <person name="Ware D."/>
            <person name="Westhoff P."/>
            <person name="Mayer K.F."/>
            <person name="Messing J."/>
            <person name="Rokhsar D.S."/>
        </authorList>
    </citation>
    <scope>NUCLEOTIDE SEQUENCE [LARGE SCALE GENOMIC DNA]</scope>
    <source>
        <strain evidence="3">cv. BTx623</strain>
    </source>
</reference>
<evidence type="ECO:0000313" key="3">
    <source>
        <dbReference type="Proteomes" id="UP000000768"/>
    </source>
</evidence>